<evidence type="ECO:0000313" key="2">
    <source>
        <dbReference type="Proteomes" id="UP000019149"/>
    </source>
</evidence>
<dbReference type="KEGG" id="egl:EGR_03202"/>
<proteinExistence type="predicted"/>
<dbReference type="CTD" id="36338917"/>
<evidence type="ECO:0000313" key="1">
    <source>
        <dbReference type="EMBL" id="EUB61929.1"/>
    </source>
</evidence>
<dbReference type="AlphaFoldDB" id="W6V688"/>
<accession>W6V688</accession>
<dbReference type="GeneID" id="36338917"/>
<keyword evidence="2" id="KW-1185">Reference proteome</keyword>
<gene>
    <name evidence="1" type="ORF">EGR_03202</name>
</gene>
<dbReference type="RefSeq" id="XP_024353125.1">
    <property type="nucleotide sequence ID" value="XM_024492451.1"/>
</dbReference>
<name>W6V688_ECHGR</name>
<comment type="caution">
    <text evidence="1">The sequence shown here is derived from an EMBL/GenBank/DDBJ whole genome shotgun (WGS) entry which is preliminary data.</text>
</comment>
<dbReference type="Proteomes" id="UP000019149">
    <property type="component" value="Unassembled WGS sequence"/>
</dbReference>
<protein>
    <submittedName>
        <fullName evidence="1">Uncharacterized protein</fullName>
    </submittedName>
</protein>
<dbReference type="EMBL" id="APAU02000016">
    <property type="protein sequence ID" value="EUB61929.1"/>
    <property type="molecule type" value="Genomic_DNA"/>
</dbReference>
<reference evidence="1 2" key="1">
    <citation type="journal article" date="2013" name="Nat. Genet.">
        <title>The genome of the hydatid tapeworm Echinococcus granulosus.</title>
        <authorList>
            <person name="Zheng H."/>
            <person name="Zhang W."/>
            <person name="Zhang L."/>
            <person name="Zhang Z."/>
            <person name="Li J."/>
            <person name="Lu G."/>
            <person name="Zhu Y."/>
            <person name="Wang Y."/>
            <person name="Huang Y."/>
            <person name="Liu J."/>
            <person name="Kang H."/>
            <person name="Chen J."/>
            <person name="Wang L."/>
            <person name="Chen A."/>
            <person name="Yu S."/>
            <person name="Gao Z."/>
            <person name="Jin L."/>
            <person name="Gu W."/>
            <person name="Wang Z."/>
            <person name="Zhao L."/>
            <person name="Shi B."/>
            <person name="Wen H."/>
            <person name="Lin R."/>
            <person name="Jones M.K."/>
            <person name="Brejova B."/>
            <person name="Vinar T."/>
            <person name="Zhao G."/>
            <person name="McManus D.P."/>
            <person name="Chen Z."/>
            <person name="Zhou Y."/>
            <person name="Wang S."/>
        </authorList>
    </citation>
    <scope>NUCLEOTIDE SEQUENCE [LARGE SCALE GENOMIC DNA]</scope>
</reference>
<sequence>MLRSKQRVVTSRSFDLLTVRLSHLHQAVQSLANLPLCNSLSMESFIHLFIRAFIHSLTHPFTFLSIH</sequence>
<organism evidence="1 2">
    <name type="scientific">Echinococcus granulosus</name>
    <name type="common">Hydatid tapeworm</name>
    <dbReference type="NCBI Taxonomy" id="6210"/>
    <lineage>
        <taxon>Eukaryota</taxon>
        <taxon>Metazoa</taxon>
        <taxon>Spiralia</taxon>
        <taxon>Lophotrochozoa</taxon>
        <taxon>Platyhelminthes</taxon>
        <taxon>Cestoda</taxon>
        <taxon>Eucestoda</taxon>
        <taxon>Cyclophyllidea</taxon>
        <taxon>Taeniidae</taxon>
        <taxon>Echinococcus</taxon>
        <taxon>Echinococcus granulosus group</taxon>
    </lineage>
</organism>